<accession>A0A226HYX9</accession>
<keyword evidence="2" id="KW-1185">Reference proteome</keyword>
<evidence type="ECO:0008006" key="3">
    <source>
        <dbReference type="Google" id="ProtNLM"/>
    </source>
</evidence>
<protein>
    <recommendedName>
        <fullName evidence="3">CarboxypepD_reg-like domain-containing protein</fullName>
    </recommendedName>
</protein>
<gene>
    <name evidence="1" type="ORF">B0A75_14170</name>
</gene>
<evidence type="ECO:0000313" key="2">
    <source>
        <dbReference type="Proteomes" id="UP000198336"/>
    </source>
</evidence>
<comment type="caution">
    <text evidence="1">The sequence shown here is derived from an EMBL/GenBank/DDBJ whole genome shotgun (WGS) entry which is preliminary data.</text>
</comment>
<reference evidence="1 2" key="1">
    <citation type="submission" date="2016-11" db="EMBL/GenBank/DDBJ databases">
        <title>Whole genomes of Flavobacteriaceae.</title>
        <authorList>
            <person name="Stine C."/>
            <person name="Li C."/>
            <person name="Tadesse D."/>
        </authorList>
    </citation>
    <scope>NUCLEOTIDE SEQUENCE [LARGE SCALE GENOMIC DNA]</scope>
    <source>
        <strain evidence="1 2">CCUG 59446</strain>
    </source>
</reference>
<name>A0A226HYX9_9FLAO</name>
<dbReference type="AlphaFoldDB" id="A0A226HYX9"/>
<organism evidence="1 2">
    <name type="scientific">Flavobacterium oncorhynchi</name>
    <dbReference type="NCBI Taxonomy" id="728056"/>
    <lineage>
        <taxon>Bacteria</taxon>
        <taxon>Pseudomonadati</taxon>
        <taxon>Bacteroidota</taxon>
        <taxon>Flavobacteriia</taxon>
        <taxon>Flavobacteriales</taxon>
        <taxon>Flavobacteriaceae</taxon>
        <taxon>Flavobacterium</taxon>
    </lineage>
</organism>
<evidence type="ECO:0000313" key="1">
    <source>
        <dbReference type="EMBL" id="OXA98590.1"/>
    </source>
</evidence>
<dbReference type="EMBL" id="MUHA01000022">
    <property type="protein sequence ID" value="OXA98590.1"/>
    <property type="molecule type" value="Genomic_DNA"/>
</dbReference>
<dbReference type="RefSeq" id="WP_089054979.1">
    <property type="nucleotide sequence ID" value="NZ_MUHA01000022.1"/>
</dbReference>
<sequence length="251" mass="28575">MKNKITIVVICLFCQVMFGQNNSRTSLHGQVVNGSLAIESGYVMNVNAKIRTFIGSGGLFDIMARPKDTLLFTGLAFQSKKIVLTEKDCAQILFSVPLDLVSNELKEVLVRKDLKVKAFQGGNSQALVDIQFEDDKQSTAKNTVMYSDQTIKYGTDFVRIFKDVKKLLSKNKEVKEEVISDIAFVEYSKANFKSDFYTKTLGLKEDEIDLFLMYCSNDPESKRHLKPEEKFELIDFMINKNKEFKKVNSPQ</sequence>
<proteinExistence type="predicted"/>
<dbReference type="Proteomes" id="UP000198336">
    <property type="component" value="Unassembled WGS sequence"/>
</dbReference>